<dbReference type="AlphaFoldDB" id="A0A0U1NQT4"/>
<dbReference type="EMBL" id="CVRB01000001">
    <property type="protein sequence ID" value="CRK80397.1"/>
    <property type="molecule type" value="Genomic_DNA"/>
</dbReference>
<evidence type="ECO:0000313" key="1">
    <source>
        <dbReference type="EMBL" id="CRK80397.1"/>
    </source>
</evidence>
<accession>A0A0U1NQT4</accession>
<dbReference type="Gene3D" id="1.10.8.640">
    <property type="entry name" value="Cytochrome C biogenesis protein"/>
    <property type="match status" value="1"/>
</dbReference>
<keyword evidence="2" id="KW-1185">Reference proteome</keyword>
<dbReference type="RefSeq" id="WP_281176979.1">
    <property type="nucleotide sequence ID" value="NZ_CVRB01000001.1"/>
</dbReference>
<name>A0A0U1NQT4_9BACI</name>
<proteinExistence type="predicted"/>
<reference evidence="2" key="1">
    <citation type="submission" date="2015-05" db="EMBL/GenBank/DDBJ databases">
        <authorList>
            <person name="Urmite Genomes"/>
        </authorList>
    </citation>
    <scope>NUCLEOTIDE SEQUENCE [LARGE SCALE GENOMIC DNA]</scope>
    <source>
        <strain evidence="2">LF1</strain>
    </source>
</reference>
<dbReference type="Proteomes" id="UP000199087">
    <property type="component" value="Unassembled WGS sequence"/>
</dbReference>
<dbReference type="InterPro" id="IPR038297">
    <property type="entry name" value="CcmH/CycL/NrfF/Ccl2_sf"/>
</dbReference>
<sequence>MYYKDVAAMFKKGMTKQQILDYYVKELGVHALQIPPKKVFI</sequence>
<protein>
    <submittedName>
        <fullName evidence="1">Uncharacterized protein</fullName>
    </submittedName>
</protein>
<gene>
    <name evidence="1" type="ORF">BN000_00280</name>
</gene>
<evidence type="ECO:0000313" key="2">
    <source>
        <dbReference type="Proteomes" id="UP000199087"/>
    </source>
</evidence>
<organism evidence="1 2">
    <name type="scientific">Neobacillus massiliamazoniensis</name>
    <dbReference type="NCBI Taxonomy" id="1499688"/>
    <lineage>
        <taxon>Bacteria</taxon>
        <taxon>Bacillati</taxon>
        <taxon>Bacillota</taxon>
        <taxon>Bacilli</taxon>
        <taxon>Bacillales</taxon>
        <taxon>Bacillaceae</taxon>
        <taxon>Neobacillus</taxon>
    </lineage>
</organism>